<evidence type="ECO:0000313" key="2">
    <source>
        <dbReference type="EMBL" id="TFC06829.1"/>
    </source>
</evidence>
<dbReference type="RefSeq" id="WP_134507149.1">
    <property type="nucleotide sequence ID" value="NZ_SOFM01000009.1"/>
</dbReference>
<dbReference type="EMBL" id="SOFM01000009">
    <property type="protein sequence ID" value="TFC06829.1"/>
    <property type="molecule type" value="Genomic_DNA"/>
</dbReference>
<dbReference type="Proteomes" id="UP000297643">
    <property type="component" value="Unassembled WGS sequence"/>
</dbReference>
<keyword evidence="1" id="KW-0472">Membrane</keyword>
<evidence type="ECO:0000313" key="3">
    <source>
        <dbReference type="Proteomes" id="UP000297643"/>
    </source>
</evidence>
<sequence length="211" mass="22279">MKPKNLGTGATPHRQAVVASVKADLKRAERRRKLWFYGSGAAIILAAALTVTLVIVSGQTGSTPIATGPIRGVVSSEGLGRDHVVNKVAFPAVPPVGGDHSEQLTNCGIYPDPVDTWRAVHSLEHGAVWVTYRPDLPADERDMLAAQAADNDYELLSPYPDLPAPVVVSAWGKQLSLQSADDPRLAQFLATYLQGPQTPEPGAPCSGGIDG</sequence>
<evidence type="ECO:0000256" key="1">
    <source>
        <dbReference type="SAM" id="Phobius"/>
    </source>
</evidence>
<organism evidence="2 3">
    <name type="scientific">Cryobacterium mannosilyticum</name>
    <dbReference type="NCBI Taxonomy" id="1259190"/>
    <lineage>
        <taxon>Bacteria</taxon>
        <taxon>Bacillati</taxon>
        <taxon>Actinomycetota</taxon>
        <taxon>Actinomycetes</taxon>
        <taxon>Micrococcales</taxon>
        <taxon>Microbacteriaceae</taxon>
        <taxon>Cryobacterium</taxon>
    </lineage>
</organism>
<gene>
    <name evidence="2" type="ORF">E3O32_03770</name>
</gene>
<reference evidence="2 3" key="1">
    <citation type="submission" date="2019-03" db="EMBL/GenBank/DDBJ databases">
        <title>Genomics of glacier-inhabiting Cryobacterium strains.</title>
        <authorList>
            <person name="Liu Q."/>
            <person name="Xin Y.-H."/>
        </authorList>
    </citation>
    <scope>NUCLEOTIDE SEQUENCE [LARGE SCALE GENOMIC DNA]</scope>
    <source>
        <strain evidence="2 3">RHLT2-21</strain>
    </source>
</reference>
<name>A0A4R8WHH6_9MICO</name>
<protein>
    <submittedName>
        <fullName evidence="2">DUF3105 domain-containing protein</fullName>
    </submittedName>
</protein>
<dbReference type="AlphaFoldDB" id="A0A4R8WHH6"/>
<keyword evidence="1" id="KW-1133">Transmembrane helix</keyword>
<proteinExistence type="predicted"/>
<accession>A0A4R8WHH6</accession>
<dbReference type="Pfam" id="PF11303">
    <property type="entry name" value="DUF3105"/>
    <property type="match status" value="1"/>
</dbReference>
<keyword evidence="1" id="KW-0812">Transmembrane</keyword>
<dbReference type="InterPro" id="IPR021454">
    <property type="entry name" value="DUF3105"/>
</dbReference>
<comment type="caution">
    <text evidence="2">The sequence shown here is derived from an EMBL/GenBank/DDBJ whole genome shotgun (WGS) entry which is preliminary data.</text>
</comment>
<keyword evidence="3" id="KW-1185">Reference proteome</keyword>
<feature type="transmembrane region" description="Helical" evidence="1">
    <location>
        <begin position="34"/>
        <end position="56"/>
    </location>
</feature>